<evidence type="ECO:0000313" key="1">
    <source>
        <dbReference type="EnsemblMetazoa" id="GPAI042564-PA"/>
    </source>
</evidence>
<accession>A0A1B0ADW1</accession>
<keyword evidence="2" id="KW-1185">Reference proteome</keyword>
<dbReference type="Proteomes" id="UP000092445">
    <property type="component" value="Unassembled WGS sequence"/>
</dbReference>
<dbReference type="EnsemblMetazoa" id="GPAI042564-RA">
    <property type="protein sequence ID" value="GPAI042564-PA"/>
    <property type="gene ID" value="GPAI042564"/>
</dbReference>
<sequence length="143" mass="15671">MTGGNGGVVIVIQTHGMHMACNSIELDPENMINAEYSIDQLSRYLLSGLMLSHFAVQRIEMISSTDDVVVIRKILIQKLNLQENNNGKIRLDKPLVVAFVVHATNEFFKFLAAAAAAVAGEQNDLIVNIIGLSLTLLQCRASY</sequence>
<reference evidence="1" key="2">
    <citation type="submission" date="2020-05" db="UniProtKB">
        <authorList>
            <consortium name="EnsemblMetazoa"/>
        </authorList>
    </citation>
    <scope>IDENTIFICATION</scope>
    <source>
        <strain evidence="1">IAEA</strain>
    </source>
</reference>
<name>A0A1B0ADW1_GLOPL</name>
<proteinExistence type="predicted"/>
<protein>
    <submittedName>
        <fullName evidence="1">Uncharacterized protein</fullName>
    </submittedName>
</protein>
<organism evidence="1 2">
    <name type="scientific">Glossina pallidipes</name>
    <name type="common">Tsetse fly</name>
    <dbReference type="NCBI Taxonomy" id="7398"/>
    <lineage>
        <taxon>Eukaryota</taxon>
        <taxon>Metazoa</taxon>
        <taxon>Ecdysozoa</taxon>
        <taxon>Arthropoda</taxon>
        <taxon>Hexapoda</taxon>
        <taxon>Insecta</taxon>
        <taxon>Pterygota</taxon>
        <taxon>Neoptera</taxon>
        <taxon>Endopterygota</taxon>
        <taxon>Diptera</taxon>
        <taxon>Brachycera</taxon>
        <taxon>Muscomorpha</taxon>
        <taxon>Hippoboscoidea</taxon>
        <taxon>Glossinidae</taxon>
        <taxon>Glossina</taxon>
    </lineage>
</organism>
<reference evidence="2" key="1">
    <citation type="submission" date="2014-03" db="EMBL/GenBank/DDBJ databases">
        <authorList>
            <person name="Aksoy S."/>
            <person name="Warren W."/>
            <person name="Wilson R.K."/>
        </authorList>
    </citation>
    <scope>NUCLEOTIDE SEQUENCE [LARGE SCALE GENOMIC DNA]</scope>
    <source>
        <strain evidence="2">IAEA</strain>
    </source>
</reference>
<dbReference type="AlphaFoldDB" id="A0A1B0ADW1"/>
<evidence type="ECO:0000313" key="2">
    <source>
        <dbReference type="Proteomes" id="UP000092445"/>
    </source>
</evidence>
<dbReference type="VEuPathDB" id="VectorBase:GPAI042564"/>